<comment type="caution">
    <text evidence="8">The sequence shown here is derived from an EMBL/GenBank/DDBJ whole genome shotgun (WGS) entry which is preliminary data.</text>
</comment>
<evidence type="ECO:0000256" key="5">
    <source>
        <dbReference type="PROSITE-ProRule" id="PRU00042"/>
    </source>
</evidence>
<dbReference type="Proteomes" id="UP000826195">
    <property type="component" value="Unassembled WGS sequence"/>
</dbReference>
<feature type="compositionally biased region" description="Low complexity" evidence="6">
    <location>
        <begin position="1"/>
        <end position="29"/>
    </location>
</feature>
<dbReference type="SMART" id="SM00355">
    <property type="entry name" value="ZnF_C2H2"/>
    <property type="match status" value="9"/>
</dbReference>
<dbReference type="GO" id="GO:0000981">
    <property type="term" value="F:DNA-binding transcription factor activity, RNA polymerase II-specific"/>
    <property type="evidence" value="ECO:0007669"/>
    <property type="project" value="TreeGrafter"/>
</dbReference>
<evidence type="ECO:0000313" key="9">
    <source>
        <dbReference type="Proteomes" id="UP000826195"/>
    </source>
</evidence>
<dbReference type="PROSITE" id="PS50157">
    <property type="entry name" value="ZINC_FINGER_C2H2_2"/>
    <property type="match status" value="7"/>
</dbReference>
<dbReference type="Pfam" id="PF00096">
    <property type="entry name" value="zf-C2H2"/>
    <property type="match status" value="3"/>
</dbReference>
<evidence type="ECO:0000256" key="2">
    <source>
        <dbReference type="ARBA" id="ARBA00022737"/>
    </source>
</evidence>
<dbReference type="FunFam" id="3.30.160.60:FF:002343">
    <property type="entry name" value="Zinc finger protein 33A"/>
    <property type="match status" value="1"/>
</dbReference>
<dbReference type="GO" id="GO:0005634">
    <property type="term" value="C:nucleus"/>
    <property type="evidence" value="ECO:0007669"/>
    <property type="project" value="TreeGrafter"/>
</dbReference>
<evidence type="ECO:0000256" key="3">
    <source>
        <dbReference type="ARBA" id="ARBA00022771"/>
    </source>
</evidence>
<proteinExistence type="predicted"/>
<dbReference type="EMBL" id="JAHXZJ010000747">
    <property type="protein sequence ID" value="KAH0557896.1"/>
    <property type="molecule type" value="Genomic_DNA"/>
</dbReference>
<feature type="domain" description="C2H2-type" evidence="7">
    <location>
        <begin position="170"/>
        <end position="197"/>
    </location>
</feature>
<dbReference type="GO" id="GO:0000977">
    <property type="term" value="F:RNA polymerase II transcription regulatory region sequence-specific DNA binding"/>
    <property type="evidence" value="ECO:0007669"/>
    <property type="project" value="TreeGrafter"/>
</dbReference>
<accession>A0AAV7IVU8</accession>
<evidence type="ECO:0000259" key="7">
    <source>
        <dbReference type="PROSITE" id="PS50157"/>
    </source>
</evidence>
<keyword evidence="4" id="KW-0862">Zinc</keyword>
<keyword evidence="9" id="KW-1185">Reference proteome</keyword>
<dbReference type="InterPro" id="IPR036236">
    <property type="entry name" value="Znf_C2H2_sf"/>
</dbReference>
<protein>
    <recommendedName>
        <fullName evidence="7">C2H2-type domain-containing protein</fullName>
    </recommendedName>
</protein>
<dbReference type="PANTHER" id="PTHR24409:SF295">
    <property type="entry name" value="AZ2-RELATED"/>
    <property type="match status" value="1"/>
</dbReference>
<dbReference type="InterPro" id="IPR013087">
    <property type="entry name" value="Znf_C2H2_type"/>
</dbReference>
<organism evidence="8 9">
    <name type="scientific">Cotesia glomerata</name>
    <name type="common">Lepidopteran parasitic wasp</name>
    <name type="synonym">Apanteles glomeratus</name>
    <dbReference type="NCBI Taxonomy" id="32391"/>
    <lineage>
        <taxon>Eukaryota</taxon>
        <taxon>Metazoa</taxon>
        <taxon>Ecdysozoa</taxon>
        <taxon>Arthropoda</taxon>
        <taxon>Hexapoda</taxon>
        <taxon>Insecta</taxon>
        <taxon>Pterygota</taxon>
        <taxon>Neoptera</taxon>
        <taxon>Endopterygota</taxon>
        <taxon>Hymenoptera</taxon>
        <taxon>Apocrita</taxon>
        <taxon>Ichneumonoidea</taxon>
        <taxon>Braconidae</taxon>
        <taxon>Microgastrinae</taxon>
        <taxon>Cotesia</taxon>
    </lineage>
</organism>
<name>A0AAV7IVU8_COTGL</name>
<feature type="domain" description="C2H2-type" evidence="7">
    <location>
        <begin position="47"/>
        <end position="76"/>
    </location>
</feature>
<keyword evidence="3 5" id="KW-0863">Zinc-finger</keyword>
<dbReference type="AlphaFoldDB" id="A0AAV7IVU8"/>
<reference evidence="8 9" key="1">
    <citation type="journal article" date="2021" name="J. Hered.">
        <title>A chromosome-level genome assembly of the parasitoid wasp, Cotesia glomerata (Hymenoptera: Braconidae).</title>
        <authorList>
            <person name="Pinto B.J."/>
            <person name="Weis J.J."/>
            <person name="Gamble T."/>
            <person name="Ode P.J."/>
            <person name="Paul R."/>
            <person name="Zaspel J.M."/>
        </authorList>
    </citation>
    <scope>NUCLEOTIDE SEQUENCE [LARGE SCALE GENOMIC DNA]</scope>
    <source>
        <strain evidence="8">CgM1</strain>
    </source>
</reference>
<dbReference type="PROSITE" id="PS00028">
    <property type="entry name" value="ZINC_FINGER_C2H2_1"/>
    <property type="match status" value="7"/>
</dbReference>
<feature type="domain" description="C2H2-type" evidence="7">
    <location>
        <begin position="77"/>
        <end position="106"/>
    </location>
</feature>
<feature type="compositionally biased region" description="Basic and acidic residues" evidence="6">
    <location>
        <begin position="30"/>
        <end position="39"/>
    </location>
</feature>
<feature type="domain" description="C2H2-type" evidence="7">
    <location>
        <begin position="114"/>
        <end position="142"/>
    </location>
</feature>
<dbReference type="SUPFAM" id="SSF57667">
    <property type="entry name" value="beta-beta-alpha zinc fingers"/>
    <property type="match status" value="4"/>
</dbReference>
<feature type="domain" description="C2H2-type" evidence="7">
    <location>
        <begin position="224"/>
        <end position="251"/>
    </location>
</feature>
<dbReference type="GO" id="GO:0008270">
    <property type="term" value="F:zinc ion binding"/>
    <property type="evidence" value="ECO:0007669"/>
    <property type="project" value="UniProtKB-KW"/>
</dbReference>
<evidence type="ECO:0000256" key="1">
    <source>
        <dbReference type="ARBA" id="ARBA00022723"/>
    </source>
</evidence>
<sequence length="366" mass="43459">MNERSASINNVNSNNYDESNDGSNCGDNNNENHVKDSSKKKNSGYLHKCSFGGCERTFKKPSRLTWHYRQHTGERPYKCNFIDCGKSYVSTSHLRRHLKSHVPNHEGIDTIVLYRCGTCQSTCKTQTNLRKHYQRFHETERLFCEECERFFRRKKKYKEHLARYHNGELFKCDHCKHEFKEFAKLKIHIKTHDTKYKCTKENCDVICDTYFELRKHSATHPKEYKCDKCMKMLSTSNLLKRHLTTHEDKLKICPYNNCDKKYHHTNQLKSHIRIKHEKRVFQCDLCKKEFAYKATLVKHIFLTHSNEKSKIFEKDDKGKIKCTDKNTQNMLPASTELFSSEDDKSSINLLEINFEFVKVEEIELNI</sequence>
<keyword evidence="1" id="KW-0479">Metal-binding</keyword>
<keyword evidence="2" id="KW-0677">Repeat</keyword>
<feature type="domain" description="C2H2-type" evidence="7">
    <location>
        <begin position="281"/>
        <end position="309"/>
    </location>
</feature>
<evidence type="ECO:0000313" key="8">
    <source>
        <dbReference type="EMBL" id="KAH0557896.1"/>
    </source>
</evidence>
<evidence type="ECO:0000256" key="6">
    <source>
        <dbReference type="SAM" id="MobiDB-lite"/>
    </source>
</evidence>
<feature type="domain" description="C2H2-type" evidence="7">
    <location>
        <begin position="142"/>
        <end position="170"/>
    </location>
</feature>
<dbReference type="Gene3D" id="3.30.160.60">
    <property type="entry name" value="Classic Zinc Finger"/>
    <property type="match status" value="5"/>
</dbReference>
<gene>
    <name evidence="8" type="ORF">KQX54_012615</name>
</gene>
<dbReference type="PANTHER" id="PTHR24409">
    <property type="entry name" value="ZINC FINGER PROTEIN 142"/>
    <property type="match status" value="1"/>
</dbReference>
<evidence type="ECO:0000256" key="4">
    <source>
        <dbReference type="ARBA" id="ARBA00022833"/>
    </source>
</evidence>
<feature type="region of interest" description="Disordered" evidence="6">
    <location>
        <begin position="1"/>
        <end position="41"/>
    </location>
</feature>